<keyword evidence="4" id="KW-1185">Reference proteome</keyword>
<comment type="similarity">
    <text evidence="1">Belongs to the initiator RepB protein family.</text>
</comment>
<evidence type="ECO:0000256" key="1">
    <source>
        <dbReference type="ARBA" id="ARBA00038283"/>
    </source>
</evidence>
<gene>
    <name evidence="3" type="ORF">GCM10008943_34050</name>
</gene>
<dbReference type="Pfam" id="PF01051">
    <property type="entry name" value="Rep3_N"/>
    <property type="match status" value="1"/>
</dbReference>
<dbReference type="InterPro" id="IPR000525">
    <property type="entry name" value="Initiator_Rep_WH1"/>
</dbReference>
<dbReference type="Proteomes" id="UP001424441">
    <property type="component" value="Unassembled WGS sequence"/>
</dbReference>
<reference evidence="3 4" key="1">
    <citation type="journal article" date="2019" name="Int. J. Syst. Evol. Microbiol.">
        <title>The Global Catalogue of Microorganisms (GCM) 10K type strain sequencing project: providing services to taxonomists for standard genome sequencing and annotation.</title>
        <authorList>
            <consortium name="The Broad Institute Genomics Platform"/>
            <consortium name="The Broad Institute Genome Sequencing Center for Infectious Disease"/>
            <person name="Wu L."/>
            <person name="Ma J."/>
        </authorList>
    </citation>
    <scope>NUCLEOTIDE SEQUENCE [LARGE SCALE GENOMIC DNA]</scope>
    <source>
        <strain evidence="3 4">JCM 15115</strain>
    </source>
</reference>
<comment type="caution">
    <text evidence="3">The sequence shown here is derived from an EMBL/GenBank/DDBJ whole genome shotgun (WGS) entry which is preliminary data.</text>
</comment>
<accession>A0ABN1GQJ4</accession>
<name>A0ABN1GQJ4_9HYPH</name>
<evidence type="ECO:0000313" key="3">
    <source>
        <dbReference type="EMBL" id="GAA0616577.1"/>
    </source>
</evidence>
<evidence type="ECO:0000313" key="4">
    <source>
        <dbReference type="Proteomes" id="UP001424441"/>
    </source>
</evidence>
<evidence type="ECO:0000259" key="2">
    <source>
        <dbReference type="Pfam" id="PF01051"/>
    </source>
</evidence>
<protein>
    <recommendedName>
        <fullName evidence="2">Initiator Rep protein WH1 domain-containing protein</fullName>
    </recommendedName>
</protein>
<sequence>MGKTIEVAADRAFDQTKTVLPAEMARGIYMRNSPSLQALKLLHLMIGTAAGRMADDVRHEIRLADIRAIEGMKNHDRASIRPLFEDLRGVVMTFDDPAALQETIGGIIDHAVIDYRHETTGEILVSWYFGRMFRDMAAKSNHWAILDRQTVFHLTSKYSVLLFQHITSLINLQFINEKNFSIPELRALLGVTEGKLEAFGHLNARAIQPAIEEINHLSRFTLKATPKKIGRTVVGITISWAQKTDRAPVAKELGASKVGRKARQQGKSETVYEPFPAEGSIHFTKWEKLARQHVQVSELPDLSFLSNRFRSFAKNRNLELTAHNIEQAFINWCAKYKL</sequence>
<proteinExistence type="inferred from homology"/>
<dbReference type="SUPFAM" id="SSF46785">
    <property type="entry name" value="Winged helix' DNA-binding domain"/>
    <property type="match status" value="1"/>
</dbReference>
<dbReference type="InterPro" id="IPR036388">
    <property type="entry name" value="WH-like_DNA-bd_sf"/>
</dbReference>
<dbReference type="InterPro" id="IPR036390">
    <property type="entry name" value="WH_DNA-bd_sf"/>
</dbReference>
<organism evidence="3 4">
    <name type="scientific">Paenochrobactrum glaciei</name>
    <dbReference type="NCBI Taxonomy" id="486407"/>
    <lineage>
        <taxon>Bacteria</taxon>
        <taxon>Pseudomonadati</taxon>
        <taxon>Pseudomonadota</taxon>
        <taxon>Alphaproteobacteria</taxon>
        <taxon>Hyphomicrobiales</taxon>
        <taxon>Brucellaceae</taxon>
        <taxon>Paenochrobactrum</taxon>
    </lineage>
</organism>
<dbReference type="EMBL" id="BAAADE010000028">
    <property type="protein sequence ID" value="GAA0616577.1"/>
    <property type="molecule type" value="Genomic_DNA"/>
</dbReference>
<feature type="domain" description="Initiator Rep protein WH1" evidence="2">
    <location>
        <begin position="31"/>
        <end position="166"/>
    </location>
</feature>
<dbReference type="Pfam" id="PF21205">
    <property type="entry name" value="Rep3_C"/>
    <property type="match status" value="1"/>
</dbReference>
<dbReference type="Gene3D" id="1.10.10.10">
    <property type="entry name" value="Winged helix-like DNA-binding domain superfamily/Winged helix DNA-binding domain"/>
    <property type="match status" value="1"/>
</dbReference>